<reference evidence="2" key="1">
    <citation type="submission" date="2023-07" db="EMBL/GenBank/DDBJ databases">
        <title>A chromosome-level genome assembly of Lolium multiflorum.</title>
        <authorList>
            <person name="Chen Y."/>
            <person name="Copetti D."/>
            <person name="Kolliker R."/>
            <person name="Studer B."/>
        </authorList>
    </citation>
    <scope>NUCLEOTIDE SEQUENCE</scope>
    <source>
        <strain evidence="2">02402/16</strain>
        <tissue evidence="2">Leaf</tissue>
    </source>
</reference>
<evidence type="ECO:0000313" key="3">
    <source>
        <dbReference type="Proteomes" id="UP001231189"/>
    </source>
</evidence>
<evidence type="ECO:0000313" key="2">
    <source>
        <dbReference type="EMBL" id="KAK1605405.1"/>
    </source>
</evidence>
<dbReference type="Proteomes" id="UP001231189">
    <property type="component" value="Unassembled WGS sequence"/>
</dbReference>
<dbReference type="Pfam" id="PF14929">
    <property type="entry name" value="TAF1_subA"/>
    <property type="match status" value="1"/>
</dbReference>
<comment type="caution">
    <text evidence="2">The sequence shown here is derived from an EMBL/GenBank/DDBJ whole genome shotgun (WGS) entry which is preliminary data.</text>
</comment>
<dbReference type="InterPro" id="IPR039495">
    <property type="entry name" value="TAF1A"/>
</dbReference>
<feature type="compositionally biased region" description="Polar residues" evidence="1">
    <location>
        <begin position="55"/>
        <end position="69"/>
    </location>
</feature>
<organism evidence="2 3">
    <name type="scientific">Lolium multiflorum</name>
    <name type="common">Italian ryegrass</name>
    <name type="synonym">Lolium perenne subsp. multiflorum</name>
    <dbReference type="NCBI Taxonomy" id="4521"/>
    <lineage>
        <taxon>Eukaryota</taxon>
        <taxon>Viridiplantae</taxon>
        <taxon>Streptophyta</taxon>
        <taxon>Embryophyta</taxon>
        <taxon>Tracheophyta</taxon>
        <taxon>Spermatophyta</taxon>
        <taxon>Magnoliopsida</taxon>
        <taxon>Liliopsida</taxon>
        <taxon>Poales</taxon>
        <taxon>Poaceae</taxon>
        <taxon>BOP clade</taxon>
        <taxon>Pooideae</taxon>
        <taxon>Poodae</taxon>
        <taxon>Poeae</taxon>
        <taxon>Poeae Chloroplast Group 2 (Poeae type)</taxon>
        <taxon>Loliodinae</taxon>
        <taxon>Loliinae</taxon>
        <taxon>Lolium</taxon>
    </lineage>
</organism>
<dbReference type="EMBL" id="JAUUTY010000007">
    <property type="protein sequence ID" value="KAK1605405.1"/>
    <property type="molecule type" value="Genomic_DNA"/>
</dbReference>
<dbReference type="GO" id="GO:0000120">
    <property type="term" value="C:RNA polymerase I transcription regulator complex"/>
    <property type="evidence" value="ECO:0007669"/>
    <property type="project" value="InterPro"/>
</dbReference>
<gene>
    <name evidence="2" type="ORF">QYE76_029078</name>
</gene>
<dbReference type="AlphaFoldDB" id="A0AAD8VHV5"/>
<feature type="region of interest" description="Disordered" evidence="1">
    <location>
        <begin position="1"/>
        <end position="166"/>
    </location>
</feature>
<dbReference type="PANTHER" id="PTHR36720:SF1">
    <property type="entry name" value="TAF RNA POLYMERASE I SUBUNIT A"/>
    <property type="match status" value="1"/>
</dbReference>
<feature type="compositionally biased region" description="Polar residues" evidence="1">
    <location>
        <begin position="124"/>
        <end position="139"/>
    </location>
</feature>
<proteinExistence type="predicted"/>
<name>A0AAD8VHV5_LOLMU</name>
<protein>
    <submittedName>
        <fullName evidence="2">Uncharacterized protein</fullName>
    </submittedName>
</protein>
<evidence type="ECO:0000256" key="1">
    <source>
        <dbReference type="SAM" id="MobiDB-lite"/>
    </source>
</evidence>
<accession>A0AAD8VHV5</accession>
<sequence length="771" mass="86874">MARLPLPPTPQSFTIVKKEPDADPKAAARTPHPLTHRKPRRDRLPLPGTPIQPFLTPQTIPSATSTPDSFTIRRCRELGLTPETLPTSIKREPDADNAGAGKDAGGRTFGTPPPKKRRRHCLSATPSQPLFTPQTTLPDNSRADKWWSEQPGPTPNASVKREPGTDAGKAVVGKLRRPYPHARPTAAETPTMWLNRGRLGRLLHNLTRTHRWRDAAGVFSALLPAIRHLDSFEEAHSIFVAAMDIHRKLVEDSGTQHGGKNRYYNRTGKIFNVWLTRLVWLPASAKKSAMEQGFGGIFLKPNLSVVFSKKHLVKLERALFYLSQEKIDDAYNSTRALIAKDGLQMEPTLNLIHGLISYDKWYSGLPKDMQLEELDVYNEACTTSEASNGHEESGLQDSSNDSIDVDDASFRPCSSESSISNGNIDKKQKIYKKYFPVYSVKENDSVCSDVKEVGCTDFRSVFFSTSDSPTCGLEKSLLPLRLKRAAGTSNDSFDSYWKYKSTPNHFYADAERCLRVALHSSPPVMAALVPLIQILLLGDKLKEALCELEKVCHSSTTALPFRLRGRLVEYFDQNQVSTISSCYEEALRRDPTCSYSVKKLIEMHRKGYYNTVRLLESIALHLDSVNGKPFIWEELVSCFLRLFSDRTTENEDCFSCNVEGDAEINASSSLSSVFCEQHKRESWKLRCKWWMNHHFSQNNYMSETEEGDCKLLACKAACASHLFGPRFQYVKAVEGYLSKQEDRDEFGFLSRNMENSVKLLQSLEKLRSDSV</sequence>
<keyword evidence="3" id="KW-1185">Reference proteome</keyword>
<dbReference type="PANTHER" id="PTHR36720">
    <property type="entry name" value="TAF RNA POLYMERASE I SUBUNIT A"/>
    <property type="match status" value="1"/>
</dbReference>
<feature type="compositionally biased region" description="Basic and acidic residues" evidence="1">
    <location>
        <begin position="16"/>
        <end position="26"/>
    </location>
</feature>
<feature type="compositionally biased region" description="Pro residues" evidence="1">
    <location>
        <begin position="1"/>
        <end position="10"/>
    </location>
</feature>
<dbReference type="GO" id="GO:0006360">
    <property type="term" value="P:transcription by RNA polymerase I"/>
    <property type="evidence" value="ECO:0007669"/>
    <property type="project" value="InterPro"/>
</dbReference>